<dbReference type="AlphaFoldDB" id="A0AAD9AT52"/>
<evidence type="ECO:0000313" key="3">
    <source>
        <dbReference type="Proteomes" id="UP001243330"/>
    </source>
</evidence>
<comment type="caution">
    <text evidence="2">The sequence shown here is derived from an EMBL/GenBank/DDBJ whole genome shotgun (WGS) entry which is preliminary data.</text>
</comment>
<evidence type="ECO:0000313" key="2">
    <source>
        <dbReference type="EMBL" id="KAK1853603.1"/>
    </source>
</evidence>
<feature type="signal peptide" evidence="1">
    <location>
        <begin position="1"/>
        <end position="28"/>
    </location>
</feature>
<keyword evidence="1" id="KW-0732">Signal</keyword>
<evidence type="ECO:0000256" key="1">
    <source>
        <dbReference type="SAM" id="SignalP"/>
    </source>
</evidence>
<name>A0AAD9AT52_9PEZI</name>
<proteinExistence type="predicted"/>
<dbReference type="Proteomes" id="UP001243330">
    <property type="component" value="Unassembled WGS sequence"/>
</dbReference>
<feature type="non-terminal residue" evidence="2">
    <location>
        <position position="212"/>
    </location>
</feature>
<sequence>MRLTTTPRVGSTLAPFLLLSTLASTTSAAYVQFRDCYDAISSEVAASSNTRLTPEGLRAALDNSDAVTKLHLNLTGSYPGVKTCDLVPSSNVSATVEITSLTASKSYTVHNLTTSCQETSYPNHNVALIRHQMTFLLVPPSLIDSYDLNLQLSSSSQPLSCVAATITPALSPIAKSIAQYLPPATLLLTLLLALWHELLPLQVPSPTFKGPF</sequence>
<dbReference type="EMBL" id="JAQOWY010000052">
    <property type="protein sequence ID" value="KAK1853603.1"/>
    <property type="molecule type" value="Genomic_DNA"/>
</dbReference>
<reference evidence="2" key="1">
    <citation type="submission" date="2023-01" db="EMBL/GenBank/DDBJ databases">
        <title>Colletotrichum chrysophilum M932 genome sequence.</title>
        <authorList>
            <person name="Baroncelli R."/>
        </authorList>
    </citation>
    <scope>NUCLEOTIDE SEQUENCE</scope>
    <source>
        <strain evidence="2">M932</strain>
    </source>
</reference>
<protein>
    <submittedName>
        <fullName evidence="2">Integral membrane protein</fullName>
    </submittedName>
</protein>
<accession>A0AAD9AT52</accession>
<organism evidence="2 3">
    <name type="scientific">Colletotrichum chrysophilum</name>
    <dbReference type="NCBI Taxonomy" id="1836956"/>
    <lineage>
        <taxon>Eukaryota</taxon>
        <taxon>Fungi</taxon>
        <taxon>Dikarya</taxon>
        <taxon>Ascomycota</taxon>
        <taxon>Pezizomycotina</taxon>
        <taxon>Sordariomycetes</taxon>
        <taxon>Hypocreomycetidae</taxon>
        <taxon>Glomerellales</taxon>
        <taxon>Glomerellaceae</taxon>
        <taxon>Colletotrichum</taxon>
        <taxon>Colletotrichum gloeosporioides species complex</taxon>
    </lineage>
</organism>
<keyword evidence="3" id="KW-1185">Reference proteome</keyword>
<feature type="chain" id="PRO_5042089644" evidence="1">
    <location>
        <begin position="29"/>
        <end position="212"/>
    </location>
</feature>
<gene>
    <name evidence="2" type="ORF">CCHR01_03812</name>
</gene>